<evidence type="ECO:0000256" key="1">
    <source>
        <dbReference type="SAM" id="Phobius"/>
    </source>
</evidence>
<dbReference type="AlphaFoldDB" id="H6R8X8"/>
<sequence length="135" mass="15345">MPLSRHRRWAGRPPIGLVRIDCSVRQRRRCCSTQRSSWLGLPGLCMTAHVSFFGIAFVRTCGPESMDPTRTWFRPPATAGDHFALDVPPAESELRFENVAAYLSLNQLLWNQGKRGYRCFNGSVPRCGMQLRHLV</sequence>
<dbReference type="HOGENOM" id="CLU_1883592_0_0_11"/>
<dbReference type="KEGG" id="ncy:NOCYR_1559"/>
<organism evidence="2 3">
    <name type="scientific">Nocardia cyriacigeorgica (strain GUH-2)</name>
    <dbReference type="NCBI Taxonomy" id="1127134"/>
    <lineage>
        <taxon>Bacteria</taxon>
        <taxon>Bacillati</taxon>
        <taxon>Actinomycetota</taxon>
        <taxon>Actinomycetes</taxon>
        <taxon>Mycobacteriales</taxon>
        <taxon>Nocardiaceae</taxon>
        <taxon>Nocardia</taxon>
    </lineage>
</organism>
<feature type="transmembrane region" description="Helical" evidence="1">
    <location>
        <begin position="37"/>
        <end position="58"/>
    </location>
</feature>
<keyword evidence="1" id="KW-1133">Transmembrane helix</keyword>
<keyword evidence="1" id="KW-0812">Transmembrane</keyword>
<reference evidence="2 3" key="1">
    <citation type="journal article" date="2012" name="J. Bacteriol.">
        <title>Genome sequence of the human- and animal-pathogenic strain Nocardia cyriacigeorgica GUH-2.</title>
        <authorList>
            <person name="Zoropogui A."/>
            <person name="Pujic P."/>
            <person name="Normand P."/>
            <person name="Barbe V."/>
            <person name="Beaman B."/>
            <person name="Beaman L."/>
            <person name="Boiron P."/>
            <person name="Colinon C."/>
            <person name="Deredjian A."/>
            <person name="Graindorge A."/>
            <person name="Mangenot S."/>
            <person name="Nazaret S."/>
            <person name="Neto M."/>
            <person name="Petit S."/>
            <person name="Roche D."/>
            <person name="Vallenet D."/>
            <person name="Rodriguez-Nava V."/>
            <person name="Richard Y."/>
            <person name="Cournoyer B."/>
            <person name="Blaha D."/>
        </authorList>
    </citation>
    <scope>NUCLEOTIDE SEQUENCE [LARGE SCALE GENOMIC DNA]</scope>
    <source>
        <strain evidence="2 3">GUH-2</strain>
    </source>
</reference>
<name>H6R8X8_NOCCG</name>
<evidence type="ECO:0000313" key="3">
    <source>
        <dbReference type="Proteomes" id="UP000008190"/>
    </source>
</evidence>
<evidence type="ECO:0000313" key="2">
    <source>
        <dbReference type="EMBL" id="CCF62352.1"/>
    </source>
</evidence>
<keyword evidence="3" id="KW-1185">Reference proteome</keyword>
<dbReference type="Proteomes" id="UP000008190">
    <property type="component" value="Chromosome"/>
</dbReference>
<accession>H6R8X8</accession>
<gene>
    <name evidence="2" type="ordered locus">NOCYR_1559</name>
</gene>
<keyword evidence="1" id="KW-0472">Membrane</keyword>
<protein>
    <submittedName>
        <fullName evidence="2">Uncharacterized protein</fullName>
    </submittedName>
</protein>
<dbReference type="EMBL" id="FO082843">
    <property type="protein sequence ID" value="CCF62352.1"/>
    <property type="molecule type" value="Genomic_DNA"/>
</dbReference>
<proteinExistence type="predicted"/>